<sequence length="94" mass="10070">MDMGTGGGDEGQLSRAMLIHEIMLGDQKVLRAAKPGPSRTRRTVCLEISTSSFRARLGFLGGGSFDMVSILALSTSKPSFEILCPRTIPSLTIK</sequence>
<accession>A0AA38SP61</accession>
<comment type="caution">
    <text evidence="1">The sequence shown here is derived from an EMBL/GenBank/DDBJ whole genome shotgun (WGS) entry which is preliminary data.</text>
</comment>
<dbReference type="Proteomes" id="UP001172457">
    <property type="component" value="Chromosome 8"/>
</dbReference>
<proteinExistence type="predicted"/>
<protein>
    <submittedName>
        <fullName evidence="1">Uncharacterized protein</fullName>
    </submittedName>
</protein>
<gene>
    <name evidence="1" type="ORF">OSB04_032164</name>
</gene>
<evidence type="ECO:0000313" key="2">
    <source>
        <dbReference type="Proteomes" id="UP001172457"/>
    </source>
</evidence>
<dbReference type="EMBL" id="JARYMX010000008">
    <property type="protein sequence ID" value="KAJ9539431.1"/>
    <property type="molecule type" value="Genomic_DNA"/>
</dbReference>
<reference evidence="1" key="1">
    <citation type="submission" date="2023-03" db="EMBL/GenBank/DDBJ databases">
        <title>Chromosome-scale reference genome and RAD-based genetic map of yellow starthistle (Centaurea solstitialis) reveal putative structural variation and QTLs associated with invader traits.</title>
        <authorList>
            <person name="Reatini B."/>
            <person name="Cang F.A."/>
            <person name="Jiang Q."/>
            <person name="Mckibben M.T.W."/>
            <person name="Barker M.S."/>
            <person name="Rieseberg L.H."/>
            <person name="Dlugosch K.M."/>
        </authorList>
    </citation>
    <scope>NUCLEOTIDE SEQUENCE</scope>
    <source>
        <strain evidence="1">CAN-66</strain>
        <tissue evidence="1">Leaf</tissue>
    </source>
</reference>
<name>A0AA38SP61_9ASTR</name>
<organism evidence="1 2">
    <name type="scientific">Centaurea solstitialis</name>
    <name type="common">yellow star-thistle</name>
    <dbReference type="NCBI Taxonomy" id="347529"/>
    <lineage>
        <taxon>Eukaryota</taxon>
        <taxon>Viridiplantae</taxon>
        <taxon>Streptophyta</taxon>
        <taxon>Embryophyta</taxon>
        <taxon>Tracheophyta</taxon>
        <taxon>Spermatophyta</taxon>
        <taxon>Magnoliopsida</taxon>
        <taxon>eudicotyledons</taxon>
        <taxon>Gunneridae</taxon>
        <taxon>Pentapetalae</taxon>
        <taxon>asterids</taxon>
        <taxon>campanulids</taxon>
        <taxon>Asterales</taxon>
        <taxon>Asteraceae</taxon>
        <taxon>Carduoideae</taxon>
        <taxon>Cardueae</taxon>
        <taxon>Centaureinae</taxon>
        <taxon>Centaurea</taxon>
    </lineage>
</organism>
<evidence type="ECO:0000313" key="1">
    <source>
        <dbReference type="EMBL" id="KAJ9539431.1"/>
    </source>
</evidence>
<dbReference type="AlphaFoldDB" id="A0AA38SP61"/>
<keyword evidence="2" id="KW-1185">Reference proteome</keyword>